<evidence type="ECO:0000313" key="2">
    <source>
        <dbReference type="Proteomes" id="UP000298656"/>
    </source>
</evidence>
<accession>A0A4P8IQL2</accession>
<organism evidence="1 2">
    <name type="scientific">Trinickia violacea</name>
    <dbReference type="NCBI Taxonomy" id="2571746"/>
    <lineage>
        <taxon>Bacteria</taxon>
        <taxon>Pseudomonadati</taxon>
        <taxon>Pseudomonadota</taxon>
        <taxon>Betaproteobacteria</taxon>
        <taxon>Burkholderiales</taxon>
        <taxon>Burkholderiaceae</taxon>
        <taxon>Trinickia</taxon>
    </lineage>
</organism>
<reference evidence="1 2" key="1">
    <citation type="submission" date="2019-05" db="EMBL/GenBank/DDBJ databases">
        <title>Burkholderia sp. DHOD12, isolated from subtropical forest soil.</title>
        <authorList>
            <person name="Gao Z.-H."/>
            <person name="Qiu L.-H."/>
        </authorList>
    </citation>
    <scope>NUCLEOTIDE SEQUENCE [LARGE SCALE GENOMIC DNA]</scope>
    <source>
        <strain evidence="1 2">DHOD12</strain>
    </source>
</reference>
<keyword evidence="2" id="KW-1185">Reference proteome</keyword>
<dbReference type="Pfam" id="PF11746">
    <property type="entry name" value="DUF3303"/>
    <property type="match status" value="1"/>
</dbReference>
<dbReference type="RefSeq" id="WP_137332739.1">
    <property type="nucleotide sequence ID" value="NZ_CP040077.1"/>
</dbReference>
<dbReference type="Proteomes" id="UP000298656">
    <property type="component" value="Chromosome 1"/>
</dbReference>
<dbReference type="OrthoDB" id="9801877at2"/>
<evidence type="ECO:0000313" key="1">
    <source>
        <dbReference type="EMBL" id="QCP49915.1"/>
    </source>
</evidence>
<sequence length="94" mass="9908">MKFIVQWKGQPGVQQSAINRFLETGGRPPENVTLVGRWHVVGELAGVAIVEATDTSGLAAMMLQWGDLLSFTSAPALTDEELGAALTALKAASN</sequence>
<name>A0A4P8IQL2_9BURK</name>
<dbReference type="EMBL" id="CP040077">
    <property type="protein sequence ID" value="QCP49915.1"/>
    <property type="molecule type" value="Genomic_DNA"/>
</dbReference>
<gene>
    <name evidence="1" type="ORF">FAZ95_12455</name>
</gene>
<dbReference type="KEGG" id="tvl:FAZ95_12455"/>
<proteinExistence type="predicted"/>
<protein>
    <submittedName>
        <fullName evidence="1">DUF3303 domain-containing protein</fullName>
    </submittedName>
</protein>
<dbReference type="AlphaFoldDB" id="A0A4P8IQL2"/>
<dbReference type="InterPro" id="IPR021734">
    <property type="entry name" value="DUF3303"/>
</dbReference>